<name>A0A1X2GHU8_9FUNG</name>
<dbReference type="Proteomes" id="UP000242146">
    <property type="component" value="Unassembled WGS sequence"/>
</dbReference>
<dbReference type="OrthoDB" id="2349883at2759"/>
<accession>A0A1X2GHU8</accession>
<gene>
    <name evidence="1" type="ORF">DM01DRAFT_359976</name>
</gene>
<keyword evidence="2" id="KW-1185">Reference proteome</keyword>
<sequence>MLKCVSRPHLITLSRTSLYCYRQTPSAFTRQYTSASKKIYALPFKFPEARAPEVAYLATYVTQHKVLGVFKLLKSMLFSTSDGPKVSEEDTENIQVRKAYIPIWYYDMAIKVKALEPNHGSQVELLTISFDSYWPGHSWDPMCFLSFGFPIPIDKDDLKLFEDVRDDVASDVEVIPFVRDPLNDLAQRVSQALPDFRVGSGRQECEVQEAELAFGAAYPIYMPVYIAQVDASVIVMTAHNTNPTVFKYESDASQQRTTTKSWLNNPEWLRLDTTDPALRIGFPQSPVQEAIQKFMTAINSPQSPLASPSSHAIDWDDLRIQPYPLHDKENKEYLQQLFKIWAQQRMLVDLNRVKPGTRALGIGRNGFEMKTSEQIKDDINNKIGQELEKLEHAEPSWLKAYNRQLTNSSSPASDAIPPSSS</sequence>
<evidence type="ECO:0000313" key="2">
    <source>
        <dbReference type="Proteomes" id="UP000242146"/>
    </source>
</evidence>
<comment type="caution">
    <text evidence="1">The sequence shown here is derived from an EMBL/GenBank/DDBJ whole genome shotgun (WGS) entry which is preliminary data.</text>
</comment>
<organism evidence="1 2">
    <name type="scientific">Hesseltinella vesiculosa</name>
    <dbReference type="NCBI Taxonomy" id="101127"/>
    <lineage>
        <taxon>Eukaryota</taxon>
        <taxon>Fungi</taxon>
        <taxon>Fungi incertae sedis</taxon>
        <taxon>Mucoromycota</taxon>
        <taxon>Mucoromycotina</taxon>
        <taxon>Mucoromycetes</taxon>
        <taxon>Mucorales</taxon>
        <taxon>Cunninghamellaceae</taxon>
        <taxon>Hesseltinella</taxon>
    </lineage>
</organism>
<dbReference type="EMBL" id="MCGT01000014">
    <property type="protein sequence ID" value="ORX54023.1"/>
    <property type="molecule type" value="Genomic_DNA"/>
</dbReference>
<proteinExistence type="predicted"/>
<protein>
    <submittedName>
        <fullName evidence="1">Uncharacterized protein</fullName>
    </submittedName>
</protein>
<dbReference type="STRING" id="101127.A0A1X2GHU8"/>
<dbReference type="AlphaFoldDB" id="A0A1X2GHU8"/>
<evidence type="ECO:0000313" key="1">
    <source>
        <dbReference type="EMBL" id="ORX54023.1"/>
    </source>
</evidence>
<reference evidence="1 2" key="1">
    <citation type="submission" date="2016-07" db="EMBL/GenBank/DDBJ databases">
        <title>Pervasive Adenine N6-methylation of Active Genes in Fungi.</title>
        <authorList>
            <consortium name="DOE Joint Genome Institute"/>
            <person name="Mondo S.J."/>
            <person name="Dannebaum R.O."/>
            <person name="Kuo R.C."/>
            <person name="Labutti K."/>
            <person name="Haridas S."/>
            <person name="Kuo A."/>
            <person name="Salamov A."/>
            <person name="Ahrendt S.R."/>
            <person name="Lipzen A."/>
            <person name="Sullivan W."/>
            <person name="Andreopoulos W.B."/>
            <person name="Clum A."/>
            <person name="Lindquist E."/>
            <person name="Daum C."/>
            <person name="Ramamoorthy G.K."/>
            <person name="Gryganskyi A."/>
            <person name="Culley D."/>
            <person name="Magnuson J.K."/>
            <person name="James T.Y."/>
            <person name="O'Malley M.A."/>
            <person name="Stajich J.E."/>
            <person name="Spatafora J.W."/>
            <person name="Visel A."/>
            <person name="Grigoriev I.V."/>
        </authorList>
    </citation>
    <scope>NUCLEOTIDE SEQUENCE [LARGE SCALE GENOMIC DNA]</scope>
    <source>
        <strain evidence="1 2">NRRL 3301</strain>
    </source>
</reference>